<accession>A0ABX8H087</accession>
<protein>
    <submittedName>
        <fullName evidence="2">Right-handed parallel beta-helix repeat-containing protein</fullName>
    </submittedName>
</protein>
<gene>
    <name evidence="2" type="ORF">KM029_22175</name>
</gene>
<dbReference type="Gene3D" id="2.160.20.10">
    <property type="entry name" value="Single-stranded right-handed beta-helix, Pectin lyase-like"/>
    <property type="match status" value="1"/>
</dbReference>
<feature type="signal peptide" evidence="1">
    <location>
        <begin position="1"/>
        <end position="19"/>
    </location>
</feature>
<reference evidence="2 3" key="1">
    <citation type="submission" date="2021-05" db="EMBL/GenBank/DDBJ databases">
        <title>Comparative genomic studies on the polysaccharide-degrading batcterial strains of the Flammeovirga genus.</title>
        <authorList>
            <person name="Zewei F."/>
            <person name="Zheng Z."/>
            <person name="Yu L."/>
            <person name="Ruyue G."/>
            <person name="Yanhong M."/>
            <person name="Yuanyuan C."/>
            <person name="Jingyan G."/>
            <person name="Wenjun H."/>
        </authorList>
    </citation>
    <scope>NUCLEOTIDE SEQUENCE [LARGE SCALE GENOMIC DNA]</scope>
    <source>
        <strain evidence="2 3">YS10</strain>
    </source>
</reference>
<evidence type="ECO:0000256" key="1">
    <source>
        <dbReference type="SAM" id="SignalP"/>
    </source>
</evidence>
<dbReference type="RefSeq" id="WP_144075995.1">
    <property type="nucleotide sequence ID" value="NZ_CP076129.1"/>
</dbReference>
<dbReference type="SUPFAM" id="SSF51126">
    <property type="entry name" value="Pectin lyase-like"/>
    <property type="match status" value="1"/>
</dbReference>
<keyword evidence="1" id="KW-0732">Signal</keyword>
<dbReference type="InterPro" id="IPR011050">
    <property type="entry name" value="Pectin_lyase_fold/virulence"/>
</dbReference>
<dbReference type="InterPro" id="IPR006626">
    <property type="entry name" value="PbH1"/>
</dbReference>
<proteinExistence type="predicted"/>
<evidence type="ECO:0000313" key="3">
    <source>
        <dbReference type="Proteomes" id="UP000682802"/>
    </source>
</evidence>
<organism evidence="2 3">
    <name type="scientific">Flammeovirga kamogawensis</name>
    <dbReference type="NCBI Taxonomy" id="373891"/>
    <lineage>
        <taxon>Bacteria</taxon>
        <taxon>Pseudomonadati</taxon>
        <taxon>Bacteroidota</taxon>
        <taxon>Cytophagia</taxon>
        <taxon>Cytophagales</taxon>
        <taxon>Flammeovirgaceae</taxon>
        <taxon>Flammeovirga</taxon>
    </lineage>
</organism>
<name>A0ABX8H087_9BACT</name>
<dbReference type="Proteomes" id="UP000682802">
    <property type="component" value="Chromosome 2"/>
</dbReference>
<dbReference type="EMBL" id="CP076129">
    <property type="protein sequence ID" value="QWG09316.1"/>
    <property type="molecule type" value="Genomic_DNA"/>
</dbReference>
<feature type="chain" id="PRO_5046995658" evidence="1">
    <location>
        <begin position="20"/>
        <end position="481"/>
    </location>
</feature>
<keyword evidence="3" id="KW-1185">Reference proteome</keyword>
<sequence>MKIVNILSILILLSSLASATNYYVDAKNGNDKNEGTSKKHAWKSLWKVNQKILQPGDAVLFAAGTTYSGQLKPQGSGTKGDVIKIDRYGKGENPQINGKGKKEATLLLYNVEYFEVRNLKITNKGGERKGKRRGVIVRAENFGDCHHIVLEGLEIFDVNGLFEKKKGGGSAILWQNMGEKVKTRFIDLQLLNNYMHHCERNAINSKGYASRTNWHPSLEVVIRGNLIENIPGDGIVPIACDGALIEYNVIRKGVDSLPVGDAAAGIWPWSSDNTLIQFNSVSDHRAKWDGQGYDSDFNCFNTTFQYNLSFNNWGGFILICNNGFSYGQPMNHGTKNTIVKYNLSINDGIRPYKAHNKRYFAPTFHATGPLENTDIHHNIVIIPNKEIPEMENDLLEFKDWGKKYPDKTIFEKNIVRNQTTARIILGKTTNFTNEDNDISTLFNYEERDPIKVLDELKNNPLLQDSEEFKKLYKFVQGLKIL</sequence>
<evidence type="ECO:0000313" key="2">
    <source>
        <dbReference type="EMBL" id="QWG09316.1"/>
    </source>
</evidence>
<dbReference type="SMART" id="SM00710">
    <property type="entry name" value="PbH1"/>
    <property type="match status" value="6"/>
</dbReference>
<dbReference type="InterPro" id="IPR012334">
    <property type="entry name" value="Pectin_lyas_fold"/>
</dbReference>